<keyword evidence="1" id="KW-0732">Signal</keyword>
<dbReference type="AlphaFoldDB" id="A0A6L3JLB6"/>
<sequence>MRKYSFLFTLLLLSASSFAQNKDFSYKFYGQVRTDLYYNSRANEETVDGLFYMYPKDKIYDTDGKDLNATANGSFYTLYTRLGVDVQGPKLGRAKTSAKVEMDFRGSGTTFST</sequence>
<feature type="signal peptide" evidence="1">
    <location>
        <begin position="1"/>
        <end position="19"/>
    </location>
</feature>
<evidence type="ECO:0000313" key="3">
    <source>
        <dbReference type="Proteomes" id="UP000482653"/>
    </source>
</evidence>
<reference evidence="2 3" key="1">
    <citation type="journal article" date="2019" name="Nat. Med.">
        <title>A library of human gut bacterial isolates paired with longitudinal multiomics data enables mechanistic microbiome research.</title>
        <authorList>
            <person name="Poyet M."/>
            <person name="Groussin M."/>
            <person name="Gibbons S.M."/>
            <person name="Avila-Pacheco J."/>
            <person name="Jiang X."/>
            <person name="Kearney S.M."/>
            <person name="Perrotta A.R."/>
            <person name="Berdy B."/>
            <person name="Zhao S."/>
            <person name="Lieberman T.D."/>
            <person name="Swanson P.K."/>
            <person name="Smith M."/>
            <person name="Roesemann S."/>
            <person name="Alexander J.E."/>
            <person name="Rich S.A."/>
            <person name="Livny J."/>
            <person name="Vlamakis H."/>
            <person name="Clish C."/>
            <person name="Bullock K."/>
            <person name="Deik A."/>
            <person name="Scott J."/>
            <person name="Pierce K.A."/>
            <person name="Xavier R.J."/>
            <person name="Alm E.J."/>
        </authorList>
    </citation>
    <scope>NUCLEOTIDE SEQUENCE [LARGE SCALE GENOMIC DNA]</scope>
    <source>
        <strain evidence="2 3">BIOML-A8</strain>
    </source>
</reference>
<evidence type="ECO:0000256" key="1">
    <source>
        <dbReference type="SAM" id="SignalP"/>
    </source>
</evidence>
<organism evidence="2 3">
    <name type="scientific">Bacteroides cellulosilyticus</name>
    <dbReference type="NCBI Taxonomy" id="246787"/>
    <lineage>
        <taxon>Bacteria</taxon>
        <taxon>Pseudomonadati</taxon>
        <taxon>Bacteroidota</taxon>
        <taxon>Bacteroidia</taxon>
        <taxon>Bacteroidales</taxon>
        <taxon>Bacteroidaceae</taxon>
        <taxon>Bacteroides</taxon>
    </lineage>
</organism>
<name>A0A6L3JLB6_9BACE</name>
<evidence type="ECO:0008006" key="4">
    <source>
        <dbReference type="Google" id="ProtNLM"/>
    </source>
</evidence>
<protein>
    <recommendedName>
        <fullName evidence="4">Porin</fullName>
    </recommendedName>
</protein>
<dbReference type="EMBL" id="VVYX01000423">
    <property type="protein sequence ID" value="KAA5399815.1"/>
    <property type="molecule type" value="Genomic_DNA"/>
</dbReference>
<feature type="non-terminal residue" evidence="2">
    <location>
        <position position="113"/>
    </location>
</feature>
<gene>
    <name evidence="2" type="ORF">F2Y87_31450</name>
</gene>
<dbReference type="Proteomes" id="UP000482653">
    <property type="component" value="Unassembled WGS sequence"/>
</dbReference>
<accession>A0A6L3JLB6</accession>
<proteinExistence type="predicted"/>
<evidence type="ECO:0000313" key="2">
    <source>
        <dbReference type="EMBL" id="KAA5399815.1"/>
    </source>
</evidence>
<comment type="caution">
    <text evidence="2">The sequence shown here is derived from an EMBL/GenBank/DDBJ whole genome shotgun (WGS) entry which is preliminary data.</text>
</comment>
<feature type="chain" id="PRO_5026969205" description="Porin" evidence="1">
    <location>
        <begin position="20"/>
        <end position="113"/>
    </location>
</feature>